<dbReference type="OrthoDB" id="10042665at2759"/>
<dbReference type="SUPFAM" id="SSF52540">
    <property type="entry name" value="P-loop containing nucleoside triphosphate hydrolases"/>
    <property type="match status" value="1"/>
</dbReference>
<dbReference type="AlphaFoldDB" id="A0A8H7AX44"/>
<sequence length="958" mass="109031">MSESSLQHTNGATKLLLSDDHQAGSQENGHPGVDTEGTATSLSKLVVTLDQPPTDLRLSTETADELTPVDVESHDLDDSGYISDESCNYDSAQEDFVPGEFAREDLAREDLAREDIAPVIEPTIKILDRYHFHEQPSEGNSVHLIEVLQVLPDDGENTLPYSRRMQLPFGTFPDRAAAKPSRVRIRSARLTALLDLIAEKSCGMHRTWDLRKTEKLKDAAKLPGSTSVVYLYPFKLFVLFEQDIRKFAQWLRDERPEHPEFSQFPEVFWTPATLEELLILIDLFDVQLSSVFQRRRNLLGEGGFQDSSNAMIEFADLWLLYEPGQLVYMRQSADTVRPRSPPQLWQVLQYSGARKVLNSESNMNLNDAYSDTAGAGSKDKMNRFVLKGFTYDTDEQSGTCVPIEQTLNIPHWSGFREIRSLFAFPVAFCRPNFEFPDASGEKYLERLSLEGQRMCELKQGMIKSYKGPGIDEYGTLWQYDSEVIIDSERARQDAPELFGNGRLGISTLGMLSPFSEGASTISHSISLEIGDTREVEEDYWMTSGDSMIDNIHDDITMEWQYFKHIGDTKKLATVARELSSFDVKKDLKSLVILPRLVCGFVLSARTWANLDIGGLDNHRFKKELWDEVMLQDGHKHLLLAAVQKSAKIDTTKRLPIHGKGLGTLILLQGHPGTGKTFTAEALAARTERALYPITPGELGSEVAVLERNLDRIFQRGRRWDCILLMDEGDVYLTARSRQPDGTNDRNRVVGVFLRHLEDYPGIIIITTNWAEQLDRAVRDRVTLPLPYRPLNRNAITEIWKRYSLMTDQFLGDRPKEQRPHVEIAENTREWAVKQYNLSTSTTSGTSKDTKDTKEPLGESPWTSGRQIRTAFRLAIFIAMQDRVRQKHHHLVIEEGKKPEKDRETILEPRLAEGDWITVEIRHFEQVFELFGAFAKGLKDGKKQPERDENISYDRQDLT</sequence>
<organism evidence="3 4">
    <name type="scientific">Alternaria burnsii</name>
    <dbReference type="NCBI Taxonomy" id="1187904"/>
    <lineage>
        <taxon>Eukaryota</taxon>
        <taxon>Fungi</taxon>
        <taxon>Dikarya</taxon>
        <taxon>Ascomycota</taxon>
        <taxon>Pezizomycotina</taxon>
        <taxon>Dothideomycetes</taxon>
        <taxon>Pleosporomycetidae</taxon>
        <taxon>Pleosporales</taxon>
        <taxon>Pleosporineae</taxon>
        <taxon>Pleosporaceae</taxon>
        <taxon>Alternaria</taxon>
        <taxon>Alternaria sect. Alternaria</taxon>
    </lineage>
</organism>
<dbReference type="CDD" id="cd19481">
    <property type="entry name" value="RecA-like_protease"/>
    <property type="match status" value="1"/>
</dbReference>
<feature type="region of interest" description="Disordered" evidence="1">
    <location>
        <begin position="938"/>
        <end position="958"/>
    </location>
</feature>
<proteinExistence type="predicted"/>
<dbReference type="SMART" id="SM00382">
    <property type="entry name" value="AAA"/>
    <property type="match status" value="1"/>
</dbReference>
<feature type="region of interest" description="Disordered" evidence="1">
    <location>
        <begin position="838"/>
        <end position="861"/>
    </location>
</feature>
<dbReference type="GO" id="GO:0005524">
    <property type="term" value="F:ATP binding"/>
    <property type="evidence" value="ECO:0007669"/>
    <property type="project" value="InterPro"/>
</dbReference>
<gene>
    <name evidence="3" type="ORF">GT037_008897</name>
</gene>
<feature type="compositionally biased region" description="Polar residues" evidence="1">
    <location>
        <begin position="1"/>
        <end position="12"/>
    </location>
</feature>
<protein>
    <recommendedName>
        <fullName evidence="2">AAA+ ATPase domain-containing protein</fullName>
    </recommendedName>
</protein>
<reference evidence="3" key="1">
    <citation type="submission" date="2020-01" db="EMBL/GenBank/DDBJ databases">
        <authorList>
            <person name="Feng Z.H.Z."/>
        </authorList>
    </citation>
    <scope>NUCLEOTIDE SEQUENCE</scope>
    <source>
        <strain evidence="3">CBS107.38</strain>
    </source>
</reference>
<dbReference type="Pfam" id="PF22942">
    <property type="entry name" value="DUF7025"/>
    <property type="match status" value="1"/>
</dbReference>
<accession>A0A8H7AX44</accession>
<dbReference type="PANTHER" id="PTHR46411:SF3">
    <property type="entry name" value="AAA+ ATPASE DOMAIN-CONTAINING PROTEIN"/>
    <property type="match status" value="1"/>
</dbReference>
<name>A0A8H7AX44_9PLEO</name>
<dbReference type="InterPro" id="IPR003959">
    <property type="entry name" value="ATPase_AAA_core"/>
</dbReference>
<feature type="domain" description="AAA+ ATPase" evidence="2">
    <location>
        <begin position="661"/>
        <end position="791"/>
    </location>
</feature>
<dbReference type="GeneID" id="62207122"/>
<dbReference type="Gene3D" id="3.40.50.300">
    <property type="entry name" value="P-loop containing nucleotide triphosphate hydrolases"/>
    <property type="match status" value="1"/>
</dbReference>
<dbReference type="Proteomes" id="UP000596902">
    <property type="component" value="Unassembled WGS sequence"/>
</dbReference>
<feature type="compositionally biased region" description="Basic and acidic residues" evidence="1">
    <location>
        <begin position="847"/>
        <end position="856"/>
    </location>
</feature>
<dbReference type="GO" id="GO:0016887">
    <property type="term" value="F:ATP hydrolysis activity"/>
    <property type="evidence" value="ECO:0007669"/>
    <property type="project" value="InterPro"/>
</dbReference>
<evidence type="ECO:0000313" key="3">
    <source>
        <dbReference type="EMBL" id="KAF7672946.1"/>
    </source>
</evidence>
<dbReference type="Pfam" id="PF00004">
    <property type="entry name" value="AAA"/>
    <property type="match status" value="1"/>
</dbReference>
<reference evidence="3" key="2">
    <citation type="submission" date="2020-08" db="EMBL/GenBank/DDBJ databases">
        <title>Draft Genome Sequence of Cumin Blight Pathogen Alternaria burnsii.</title>
        <authorList>
            <person name="Feng Z."/>
        </authorList>
    </citation>
    <scope>NUCLEOTIDE SEQUENCE</scope>
    <source>
        <strain evidence="3">CBS107.38</strain>
    </source>
</reference>
<evidence type="ECO:0000259" key="2">
    <source>
        <dbReference type="SMART" id="SM00382"/>
    </source>
</evidence>
<dbReference type="RefSeq" id="XP_038783289.1">
    <property type="nucleotide sequence ID" value="XM_038933944.1"/>
</dbReference>
<comment type="caution">
    <text evidence="3">The sequence shown here is derived from an EMBL/GenBank/DDBJ whole genome shotgun (WGS) entry which is preliminary data.</text>
</comment>
<dbReference type="EMBL" id="JAAABM010000014">
    <property type="protein sequence ID" value="KAF7672946.1"/>
    <property type="molecule type" value="Genomic_DNA"/>
</dbReference>
<evidence type="ECO:0000256" key="1">
    <source>
        <dbReference type="SAM" id="MobiDB-lite"/>
    </source>
</evidence>
<feature type="region of interest" description="Disordered" evidence="1">
    <location>
        <begin position="1"/>
        <end position="40"/>
    </location>
</feature>
<evidence type="ECO:0000313" key="4">
    <source>
        <dbReference type="Proteomes" id="UP000596902"/>
    </source>
</evidence>
<dbReference type="InterPro" id="IPR003593">
    <property type="entry name" value="AAA+_ATPase"/>
</dbReference>
<dbReference type="PANTHER" id="PTHR46411">
    <property type="entry name" value="FAMILY ATPASE, PUTATIVE-RELATED"/>
    <property type="match status" value="1"/>
</dbReference>
<dbReference type="InterPro" id="IPR054289">
    <property type="entry name" value="DUF7025"/>
</dbReference>
<keyword evidence="4" id="KW-1185">Reference proteome</keyword>
<dbReference type="InterPro" id="IPR027417">
    <property type="entry name" value="P-loop_NTPase"/>
</dbReference>